<protein>
    <submittedName>
        <fullName evidence="1">Uncharacterized protein</fullName>
    </submittedName>
</protein>
<accession>A0A0C2JKP3</accession>
<sequence length="301" mass="34218">MAYCKLKLVRSRAVIVLIIDCRPDSQPSRHRSLARLLHFYVAGRRVGERRVRGVDAQRQIQRGPGPTTGSQEEISTVLTPERDISAAVYQRAAVASLATTVSEYADMGPSYEYTDHLMLCYMPASVTALHQATPELMASENCAIQMALREGACLICTSSFVAGQIKRWVVPGAAPYQIDHQGIRLPKKIRKAPPGVQPLPRRGSVVWMSDMQGHSDNFILPLGIAYRKHKNSGYKFVDTLLELIRHKILDWHVIDTLWNRCFYIITYRALRTAWFLINLLRKSNTPKFFSSMKKTMYFHSH</sequence>
<keyword evidence="2" id="KW-1185">Reference proteome</keyword>
<dbReference type="EMBL" id="JWZT01002233">
    <property type="protein sequence ID" value="KII69973.1"/>
    <property type="molecule type" value="Genomic_DNA"/>
</dbReference>
<name>A0A0C2JKP3_THEKT</name>
<evidence type="ECO:0000313" key="1">
    <source>
        <dbReference type="EMBL" id="KII69973.1"/>
    </source>
</evidence>
<evidence type="ECO:0000313" key="2">
    <source>
        <dbReference type="Proteomes" id="UP000031668"/>
    </source>
</evidence>
<comment type="caution">
    <text evidence="1">The sequence shown here is derived from an EMBL/GenBank/DDBJ whole genome shotgun (WGS) entry which is preliminary data.</text>
</comment>
<proteinExistence type="predicted"/>
<organism evidence="1 2">
    <name type="scientific">Thelohanellus kitauei</name>
    <name type="common">Myxosporean</name>
    <dbReference type="NCBI Taxonomy" id="669202"/>
    <lineage>
        <taxon>Eukaryota</taxon>
        <taxon>Metazoa</taxon>
        <taxon>Cnidaria</taxon>
        <taxon>Myxozoa</taxon>
        <taxon>Myxosporea</taxon>
        <taxon>Bivalvulida</taxon>
        <taxon>Platysporina</taxon>
        <taxon>Myxobolidae</taxon>
        <taxon>Thelohanellus</taxon>
    </lineage>
</organism>
<dbReference type="Proteomes" id="UP000031668">
    <property type="component" value="Unassembled WGS sequence"/>
</dbReference>
<dbReference type="AlphaFoldDB" id="A0A0C2JKP3"/>
<gene>
    <name evidence="1" type="ORF">RF11_16268</name>
</gene>
<reference evidence="1 2" key="1">
    <citation type="journal article" date="2014" name="Genome Biol. Evol.">
        <title>The genome of the myxosporean Thelohanellus kitauei shows adaptations to nutrient acquisition within its fish host.</title>
        <authorList>
            <person name="Yang Y."/>
            <person name="Xiong J."/>
            <person name="Zhou Z."/>
            <person name="Huo F."/>
            <person name="Miao W."/>
            <person name="Ran C."/>
            <person name="Liu Y."/>
            <person name="Zhang J."/>
            <person name="Feng J."/>
            <person name="Wang M."/>
            <person name="Wang M."/>
            <person name="Wang L."/>
            <person name="Yao B."/>
        </authorList>
    </citation>
    <scope>NUCLEOTIDE SEQUENCE [LARGE SCALE GENOMIC DNA]</scope>
    <source>
        <strain evidence="1">Wuqing</strain>
    </source>
</reference>